<evidence type="ECO:0000313" key="2">
    <source>
        <dbReference type="EMBL" id="KDQ50076.1"/>
    </source>
</evidence>
<dbReference type="OrthoDB" id="3045612at2759"/>
<dbReference type="AlphaFoldDB" id="A0A067PHX5"/>
<evidence type="ECO:0000256" key="1">
    <source>
        <dbReference type="SAM" id="MobiDB-lite"/>
    </source>
</evidence>
<name>A0A067PHX5_9AGAM</name>
<feature type="region of interest" description="Disordered" evidence="1">
    <location>
        <begin position="220"/>
        <end position="241"/>
    </location>
</feature>
<organism evidence="2 3">
    <name type="scientific">Jaapia argillacea MUCL 33604</name>
    <dbReference type="NCBI Taxonomy" id="933084"/>
    <lineage>
        <taxon>Eukaryota</taxon>
        <taxon>Fungi</taxon>
        <taxon>Dikarya</taxon>
        <taxon>Basidiomycota</taxon>
        <taxon>Agaricomycotina</taxon>
        <taxon>Agaricomycetes</taxon>
        <taxon>Agaricomycetidae</taxon>
        <taxon>Jaapiales</taxon>
        <taxon>Jaapiaceae</taxon>
        <taxon>Jaapia</taxon>
    </lineage>
</organism>
<keyword evidence="3" id="KW-1185">Reference proteome</keyword>
<gene>
    <name evidence="2" type="ORF">JAAARDRAFT_51462</name>
</gene>
<feature type="compositionally biased region" description="Pro residues" evidence="1">
    <location>
        <begin position="16"/>
        <end position="27"/>
    </location>
</feature>
<protein>
    <submittedName>
        <fullName evidence="2">Uncharacterized protein</fullName>
    </submittedName>
</protein>
<feature type="region of interest" description="Disordered" evidence="1">
    <location>
        <begin position="1"/>
        <end position="47"/>
    </location>
</feature>
<feature type="compositionally biased region" description="Polar residues" evidence="1">
    <location>
        <begin position="36"/>
        <end position="45"/>
    </location>
</feature>
<proteinExistence type="predicted"/>
<sequence>MHRSTSSKVEDHALPVLPPPDSPPNSPQTPRIHQSIDGSHTNSPTAVHCSKPECDDFGSLTGDTGPGLRLATTTHSHLVIGSDSFRRGAYRRLHSHHSRLEPIPAPVQPTEPVATRSQRERKLSHYLRDLQSASGEGTTSAHPSDPAVPVGMSVPWCRTSTVEDTQDEVQEVTGVEYVLVAEIGEVEALEPKNLAEAKGGPDWLEWENPINDEPKMLEDSGTWSLGDESEGMNVIGSFAGR</sequence>
<reference evidence="3" key="1">
    <citation type="journal article" date="2014" name="Proc. Natl. Acad. Sci. U.S.A.">
        <title>Extensive sampling of basidiomycete genomes demonstrates inadequacy of the white-rot/brown-rot paradigm for wood decay fungi.</title>
        <authorList>
            <person name="Riley R."/>
            <person name="Salamov A.A."/>
            <person name="Brown D.W."/>
            <person name="Nagy L.G."/>
            <person name="Floudas D."/>
            <person name="Held B.W."/>
            <person name="Levasseur A."/>
            <person name="Lombard V."/>
            <person name="Morin E."/>
            <person name="Otillar R."/>
            <person name="Lindquist E.A."/>
            <person name="Sun H."/>
            <person name="LaButti K.M."/>
            <person name="Schmutz J."/>
            <person name="Jabbour D."/>
            <person name="Luo H."/>
            <person name="Baker S.E."/>
            <person name="Pisabarro A.G."/>
            <person name="Walton J.D."/>
            <person name="Blanchette R.A."/>
            <person name="Henrissat B."/>
            <person name="Martin F."/>
            <person name="Cullen D."/>
            <person name="Hibbett D.S."/>
            <person name="Grigoriev I.V."/>
        </authorList>
    </citation>
    <scope>NUCLEOTIDE SEQUENCE [LARGE SCALE GENOMIC DNA]</scope>
    <source>
        <strain evidence="3">MUCL 33604</strain>
    </source>
</reference>
<accession>A0A067PHX5</accession>
<dbReference type="HOGENOM" id="CLU_1151933_0_0_1"/>
<dbReference type="InParanoid" id="A0A067PHX5"/>
<evidence type="ECO:0000313" key="3">
    <source>
        <dbReference type="Proteomes" id="UP000027265"/>
    </source>
</evidence>
<dbReference type="EMBL" id="KL197767">
    <property type="protein sequence ID" value="KDQ50076.1"/>
    <property type="molecule type" value="Genomic_DNA"/>
</dbReference>
<dbReference type="Proteomes" id="UP000027265">
    <property type="component" value="Unassembled WGS sequence"/>
</dbReference>